<evidence type="ECO:0000313" key="1">
    <source>
        <dbReference type="EMBL" id="URE47341.1"/>
    </source>
</evidence>
<dbReference type="AlphaFoldDB" id="A0A9E7I864"/>
<organism evidence="1 2">
    <name type="scientific">Musa troglodytarum</name>
    <name type="common">fe'i banana</name>
    <dbReference type="NCBI Taxonomy" id="320322"/>
    <lineage>
        <taxon>Eukaryota</taxon>
        <taxon>Viridiplantae</taxon>
        <taxon>Streptophyta</taxon>
        <taxon>Embryophyta</taxon>
        <taxon>Tracheophyta</taxon>
        <taxon>Spermatophyta</taxon>
        <taxon>Magnoliopsida</taxon>
        <taxon>Liliopsida</taxon>
        <taxon>Zingiberales</taxon>
        <taxon>Musaceae</taxon>
        <taxon>Musa</taxon>
    </lineage>
</organism>
<name>A0A9E7I864_9LILI</name>
<accession>A0A9E7I864</accession>
<protein>
    <submittedName>
        <fullName evidence="1">Uncharacterized protein</fullName>
    </submittedName>
</protein>
<evidence type="ECO:0000313" key="2">
    <source>
        <dbReference type="Proteomes" id="UP001055439"/>
    </source>
</evidence>
<reference evidence="1" key="1">
    <citation type="submission" date="2022-05" db="EMBL/GenBank/DDBJ databases">
        <title>The Musa troglodytarum L. genome provides insights into the mechanism of non-climacteric behaviour and enrichment of carotenoids.</title>
        <authorList>
            <person name="Wang J."/>
        </authorList>
    </citation>
    <scope>NUCLEOTIDE SEQUENCE</scope>
    <source>
        <tissue evidence="1">Leaf</tissue>
    </source>
</reference>
<dbReference type="EMBL" id="CP097511">
    <property type="protein sequence ID" value="URE47341.1"/>
    <property type="molecule type" value="Genomic_DNA"/>
</dbReference>
<keyword evidence="2" id="KW-1185">Reference proteome</keyword>
<sequence>MAERAQLTRRRWRCPCHPKSHCPTRRRSTLTSNNWYLPSNPLSYAYFSVLALYREALSHLLGKYNDLTEELTIVNELVSRLIGIKKRKRDIMEAFSHLLGEYNELASQGMSIMDDYEVFEEGTIEKLSNVEGEQLRPPPLELQIKEFSRVQPKADWPILNGKSYECVFIKKNVTVIKLHKVNVQSIFCASTRKYKILTILSILAMGKSYECIFAKTYDGHKVYVKS</sequence>
<proteinExistence type="predicted"/>
<feature type="non-terminal residue" evidence="1">
    <location>
        <position position="226"/>
    </location>
</feature>
<gene>
    <name evidence="1" type="ORF">MUK42_32685</name>
</gene>
<dbReference type="Proteomes" id="UP001055439">
    <property type="component" value="Chromosome 9"/>
</dbReference>